<evidence type="ECO:0000313" key="4">
    <source>
        <dbReference type="Proteomes" id="UP000283383"/>
    </source>
</evidence>
<reference evidence="3 4" key="1">
    <citation type="journal article" date="2018" name="BMC Genomics">
        <title>Comparative genome analyses reveal sequence features reflecting distinct modes of host-adaptation between dicot and monocot powdery mildew.</title>
        <authorList>
            <person name="Wu Y."/>
            <person name="Ma X."/>
            <person name="Pan Z."/>
            <person name="Kale S.D."/>
            <person name="Song Y."/>
            <person name="King H."/>
            <person name="Zhang Q."/>
            <person name="Presley C."/>
            <person name="Deng X."/>
            <person name="Wei C.I."/>
            <person name="Xiao S."/>
        </authorList>
    </citation>
    <scope>NUCLEOTIDE SEQUENCE [LARGE SCALE GENOMIC DNA]</scope>
    <source>
        <strain evidence="3">UMSG3</strain>
    </source>
</reference>
<keyword evidence="4" id="KW-1185">Reference proteome</keyword>
<comment type="caution">
    <text evidence="3">The sequence shown here is derived from an EMBL/GenBank/DDBJ whole genome shotgun (WGS) entry which is preliminary data.</text>
</comment>
<name>A0A420IPT7_9PEZI</name>
<feature type="region of interest" description="Disordered" evidence="1">
    <location>
        <begin position="373"/>
        <end position="406"/>
    </location>
</feature>
<evidence type="ECO:0000256" key="1">
    <source>
        <dbReference type="SAM" id="MobiDB-lite"/>
    </source>
</evidence>
<dbReference type="InterPro" id="IPR013860">
    <property type="entry name" value="AreA_GATA"/>
</dbReference>
<dbReference type="AlphaFoldDB" id="A0A420IPT7"/>
<dbReference type="EMBL" id="MCBQ01007856">
    <property type="protein sequence ID" value="RKF76505.1"/>
    <property type="molecule type" value="Genomic_DNA"/>
</dbReference>
<dbReference type="Proteomes" id="UP000283383">
    <property type="component" value="Unassembled WGS sequence"/>
</dbReference>
<feature type="domain" description="Nitrogen regulatory protein areA GATA-like" evidence="2">
    <location>
        <begin position="34"/>
        <end position="64"/>
    </location>
</feature>
<feature type="compositionally biased region" description="Basic and acidic residues" evidence="1">
    <location>
        <begin position="419"/>
        <end position="431"/>
    </location>
</feature>
<dbReference type="Pfam" id="PF08550">
    <property type="entry name" value="GATA_AreA"/>
    <property type="match status" value="1"/>
</dbReference>
<feature type="compositionally biased region" description="Polar residues" evidence="1">
    <location>
        <begin position="127"/>
        <end position="141"/>
    </location>
</feature>
<accession>A0A420IPT7</accession>
<gene>
    <name evidence="3" type="ORF">GcM3_078013</name>
</gene>
<feature type="compositionally biased region" description="Polar residues" evidence="1">
    <location>
        <begin position="382"/>
        <end position="403"/>
    </location>
</feature>
<proteinExistence type="predicted"/>
<organism evidence="3 4">
    <name type="scientific">Golovinomyces cichoracearum</name>
    <dbReference type="NCBI Taxonomy" id="62708"/>
    <lineage>
        <taxon>Eukaryota</taxon>
        <taxon>Fungi</taxon>
        <taxon>Dikarya</taxon>
        <taxon>Ascomycota</taxon>
        <taxon>Pezizomycotina</taxon>
        <taxon>Leotiomycetes</taxon>
        <taxon>Erysiphales</taxon>
        <taxon>Erysiphaceae</taxon>
        <taxon>Golovinomyces</taxon>
    </lineage>
</organism>
<evidence type="ECO:0000259" key="2">
    <source>
        <dbReference type="Pfam" id="PF08550"/>
    </source>
</evidence>
<feature type="region of interest" description="Disordered" evidence="1">
    <location>
        <begin position="127"/>
        <end position="176"/>
    </location>
</feature>
<protein>
    <recommendedName>
        <fullName evidence="2">Nitrogen regulatory protein areA GATA-like domain-containing protein</fullName>
    </recommendedName>
</protein>
<dbReference type="STRING" id="62708.A0A420IPT7"/>
<sequence>MHFLPRIVVKSPDIDCHISRIKKQPLDEADIARLWKVFATVRRTIIDPTVQANRLENFWWRVWGSKQKHLSGLSLGKLCSGISDESSDVRLCPSQGFVTNYYSPKKHSNLHEMSFIEERALNPVTSKPCKSSFSNKSNTTGAVPHPILKKTRGTSTNGHRPTARFISPHETEDEDHNTCQTTENIHQPASILTGGATNERKRRTEPTVSKKKGAFVKTKKKQAVILSRQSPSLSTDAANKVLGTTRAANGISISLNKTNSFAGRQISGRSRSQILEVSSSISDTGSKNTTSNSLKSKPSITVKVESALQKQNSTGPIEYTNNVEYQQKLKSDTLSNPTLKNSHDDISRFSSNYFSDMKLPSSQRTKLLIETAPSSNKHDTVLASSPHLNLGNNLKKPSSQGRSGSKVELHTLRNEANDNTTSHEKAHEFHGHISSNKPTIDEVKKKDPYIFSTTPRCIIKSKLSDRKKFRAPVSITAENIFAKMPIQSTTPIAMTSMEELSRSKSQLTLLLERDRASIGEKSSKQAK</sequence>
<evidence type="ECO:0000313" key="3">
    <source>
        <dbReference type="EMBL" id="RKF76505.1"/>
    </source>
</evidence>
<feature type="region of interest" description="Disordered" evidence="1">
    <location>
        <begin position="419"/>
        <end position="439"/>
    </location>
</feature>